<dbReference type="RefSeq" id="XP_018145485.1">
    <property type="nucleotide sequence ID" value="XM_018293607.1"/>
</dbReference>
<dbReference type="Proteomes" id="UP000078397">
    <property type="component" value="Unassembled WGS sequence"/>
</dbReference>
<evidence type="ECO:0000313" key="1">
    <source>
        <dbReference type="EMBL" id="OAQ68635.1"/>
    </source>
</evidence>
<accession>A0A179FSN6</accession>
<reference evidence="1 2" key="1">
    <citation type="journal article" date="2016" name="PLoS Pathog.">
        <title>Biosynthesis of antibiotic leucinostatins in bio-control fungus Purpureocillium lilacinum and their inhibition on phytophthora revealed by genome mining.</title>
        <authorList>
            <person name="Wang G."/>
            <person name="Liu Z."/>
            <person name="Lin R."/>
            <person name="Li E."/>
            <person name="Mao Z."/>
            <person name="Ling J."/>
            <person name="Yang Y."/>
            <person name="Yin W.B."/>
            <person name="Xie B."/>
        </authorList>
    </citation>
    <scope>NUCLEOTIDE SEQUENCE [LARGE SCALE GENOMIC DNA]</scope>
    <source>
        <strain evidence="1">170</strain>
    </source>
</reference>
<comment type="caution">
    <text evidence="1">The sequence shown here is derived from an EMBL/GenBank/DDBJ whole genome shotgun (WGS) entry which is preliminary data.</text>
</comment>
<protein>
    <submittedName>
        <fullName evidence="1">Uncharacterized protein</fullName>
    </submittedName>
</protein>
<evidence type="ECO:0000313" key="2">
    <source>
        <dbReference type="Proteomes" id="UP000078397"/>
    </source>
</evidence>
<dbReference type="EMBL" id="LSBJ02000003">
    <property type="protein sequence ID" value="OAQ68635.1"/>
    <property type="molecule type" value="Genomic_DNA"/>
</dbReference>
<dbReference type="KEGG" id="pchm:VFPPC_15854"/>
<organism evidence="1 2">
    <name type="scientific">Pochonia chlamydosporia 170</name>
    <dbReference type="NCBI Taxonomy" id="1380566"/>
    <lineage>
        <taxon>Eukaryota</taxon>
        <taxon>Fungi</taxon>
        <taxon>Dikarya</taxon>
        <taxon>Ascomycota</taxon>
        <taxon>Pezizomycotina</taxon>
        <taxon>Sordariomycetes</taxon>
        <taxon>Hypocreomycetidae</taxon>
        <taxon>Hypocreales</taxon>
        <taxon>Clavicipitaceae</taxon>
        <taxon>Pochonia</taxon>
    </lineage>
</organism>
<name>A0A179FSN6_METCM</name>
<keyword evidence="2" id="KW-1185">Reference proteome</keyword>
<dbReference type="AlphaFoldDB" id="A0A179FSN6"/>
<gene>
    <name evidence="1" type="ORF">VFPPC_15854</name>
</gene>
<proteinExistence type="predicted"/>
<sequence length="70" mass="7588">MCLVPLRTSFSLLPSNAWTLHRLSAKTPVELVGANDEDCSCGSNILLHTWTRAYALSLTTKLNLSAVDLG</sequence>
<dbReference type="GeneID" id="28857601"/>